<dbReference type="PANTHER" id="PTHR22930:SF289">
    <property type="entry name" value="DDE TNP4 DOMAIN-CONTAINING PROTEIN-RELATED"/>
    <property type="match status" value="1"/>
</dbReference>
<evidence type="ECO:0000256" key="6">
    <source>
        <dbReference type="ARBA" id="ARBA00022801"/>
    </source>
</evidence>
<evidence type="ECO:0000256" key="7">
    <source>
        <dbReference type="ARBA" id="ARBA00023242"/>
    </source>
</evidence>
<gene>
    <name evidence="9" type="ORF">V9T40_003510</name>
</gene>
<evidence type="ECO:0000256" key="1">
    <source>
        <dbReference type="ARBA" id="ARBA00001968"/>
    </source>
</evidence>
<dbReference type="GO" id="GO:0046872">
    <property type="term" value="F:metal ion binding"/>
    <property type="evidence" value="ECO:0007669"/>
    <property type="project" value="UniProtKB-KW"/>
</dbReference>
<evidence type="ECO:0000313" key="9">
    <source>
        <dbReference type="EMBL" id="KAK7603511.1"/>
    </source>
</evidence>
<evidence type="ECO:0000256" key="4">
    <source>
        <dbReference type="ARBA" id="ARBA00022722"/>
    </source>
</evidence>
<proteinExistence type="inferred from homology"/>
<protein>
    <recommendedName>
        <fullName evidence="8">DDE Tnp4 domain-containing protein</fullName>
    </recommendedName>
</protein>
<dbReference type="AlphaFoldDB" id="A0AAN9TV78"/>
<evidence type="ECO:0000259" key="8">
    <source>
        <dbReference type="Pfam" id="PF13359"/>
    </source>
</evidence>
<evidence type="ECO:0000256" key="3">
    <source>
        <dbReference type="ARBA" id="ARBA00006958"/>
    </source>
</evidence>
<keyword evidence="5" id="KW-0479">Metal-binding</keyword>
<comment type="caution">
    <text evidence="9">The sequence shown here is derived from an EMBL/GenBank/DDBJ whole genome shotgun (WGS) entry which is preliminary data.</text>
</comment>
<comment type="cofactor">
    <cofactor evidence="1">
        <name>a divalent metal cation</name>
        <dbReference type="ChEBI" id="CHEBI:60240"/>
    </cofactor>
</comment>
<name>A0AAN9TV78_9HEMI</name>
<keyword evidence="4" id="KW-0540">Nuclease</keyword>
<accession>A0AAN9TV78</accession>
<dbReference type="Pfam" id="PF13359">
    <property type="entry name" value="DDE_Tnp_4"/>
    <property type="match status" value="1"/>
</dbReference>
<dbReference type="GO" id="GO:0016787">
    <property type="term" value="F:hydrolase activity"/>
    <property type="evidence" value="ECO:0007669"/>
    <property type="project" value="UniProtKB-KW"/>
</dbReference>
<organism evidence="9 10">
    <name type="scientific">Parthenolecanium corni</name>
    <dbReference type="NCBI Taxonomy" id="536013"/>
    <lineage>
        <taxon>Eukaryota</taxon>
        <taxon>Metazoa</taxon>
        <taxon>Ecdysozoa</taxon>
        <taxon>Arthropoda</taxon>
        <taxon>Hexapoda</taxon>
        <taxon>Insecta</taxon>
        <taxon>Pterygota</taxon>
        <taxon>Neoptera</taxon>
        <taxon>Paraneoptera</taxon>
        <taxon>Hemiptera</taxon>
        <taxon>Sternorrhyncha</taxon>
        <taxon>Coccoidea</taxon>
        <taxon>Coccidae</taxon>
        <taxon>Parthenolecanium</taxon>
    </lineage>
</organism>
<keyword evidence="6" id="KW-0378">Hydrolase</keyword>
<evidence type="ECO:0000313" key="10">
    <source>
        <dbReference type="Proteomes" id="UP001367676"/>
    </source>
</evidence>
<comment type="subcellular location">
    <subcellularLocation>
        <location evidence="2">Nucleus</location>
    </subcellularLocation>
</comment>
<dbReference type="EMBL" id="JBBCAQ010000006">
    <property type="protein sequence ID" value="KAK7603511.1"/>
    <property type="molecule type" value="Genomic_DNA"/>
</dbReference>
<evidence type="ECO:0000256" key="5">
    <source>
        <dbReference type="ARBA" id="ARBA00022723"/>
    </source>
</evidence>
<reference evidence="9 10" key="1">
    <citation type="submission" date="2024-03" db="EMBL/GenBank/DDBJ databases">
        <title>Adaptation during the transition from Ophiocordyceps entomopathogen to insect associate is accompanied by gene loss and intensified selection.</title>
        <authorList>
            <person name="Ward C.M."/>
            <person name="Onetto C.A."/>
            <person name="Borneman A.R."/>
        </authorList>
    </citation>
    <scope>NUCLEOTIDE SEQUENCE [LARGE SCALE GENOMIC DNA]</scope>
    <source>
        <strain evidence="9">AWRI1</strain>
        <tissue evidence="9">Single Adult Female</tissue>
    </source>
</reference>
<keyword evidence="10" id="KW-1185">Reference proteome</keyword>
<keyword evidence="7" id="KW-0539">Nucleus</keyword>
<dbReference type="InterPro" id="IPR027806">
    <property type="entry name" value="HARBI1_dom"/>
</dbReference>
<comment type="similarity">
    <text evidence="3">Belongs to the HARBI1 family.</text>
</comment>
<dbReference type="GO" id="GO:0005634">
    <property type="term" value="C:nucleus"/>
    <property type="evidence" value="ECO:0007669"/>
    <property type="project" value="UniProtKB-SubCell"/>
</dbReference>
<evidence type="ECO:0000256" key="2">
    <source>
        <dbReference type="ARBA" id="ARBA00004123"/>
    </source>
</evidence>
<dbReference type="PANTHER" id="PTHR22930">
    <property type="match status" value="1"/>
</dbReference>
<feature type="domain" description="DDE Tnp4" evidence="8">
    <location>
        <begin position="159"/>
        <end position="309"/>
    </location>
</feature>
<dbReference type="Proteomes" id="UP001367676">
    <property type="component" value="Unassembled WGS sequence"/>
</dbReference>
<dbReference type="InterPro" id="IPR045249">
    <property type="entry name" value="HARBI1-like"/>
</dbReference>
<dbReference type="GO" id="GO:0004518">
    <property type="term" value="F:nuclease activity"/>
    <property type="evidence" value="ECO:0007669"/>
    <property type="project" value="UniProtKB-KW"/>
</dbReference>
<sequence length="364" mass="41676">MADQLDELTDDEDFKNFALFVTFPRRRIRVVRQRPDHFEMWGDFEFLERFRLSKNTVRFIVDKLRNVITSPTNWNNAVSAEQKVLLTLRYYATGSLIRATSEFSGIHNSAGSRIIRLVSRRLALLRPEFVGFPEGKKEIAKVRQDFFNIAKVPGCIGSVDGSWVKIQSPGGNDAEVNRSRKGFFALKVMAICDAELKFENIVCRWPGRADDSTIFEHSTIRGKFEANLMGNHLLVGDSGYTPTNYLLTPLREPVTEDERNYNESLIRTHVCIERAFGVWKRRFPVLATGINVEITTVECIVVATVVLHNIARHFGDQIPRVTRDLEDLINLTNVDPTDNDEIPHNYNVNRPLRQTEIINSFSSM</sequence>